<sequence>MKRREFVQQSISGFLMPALLSGFSVKALGNVAKNQSGDENTLVVIQLNGGNDGLNTVIPIDKYGLYKNARSNIAIPEEALLKVSQNGNIGLHPSMAGGLHNLFMEGKANLIQSVGYPNPNFSHFRATDIWNSASDANQYVYNGWLGRYLALQHPTFPNNYPNSQFPDPLAIQIGSTVSTALQGPISSMGMAITNPSSFYNLVQNKVEDAPDTLAGKELKFLREVANQTNLYASSIRGAAGKAKNLVTYPNTNLAGQLKIVANLIGGGLKTKVYFVNLGGFDTHSNQVNTTDTTTGTHANLWKQISDAIKAFTDDLKAMGVSKRVVGMTYSEFGRRIKSNASGGTDHGAAAPMFMFGDMVNPIVLGTTPDIAASVQTGDNVLMQYDFRSVYSSILEQFLCMNTSWKDDVLFKDTFQSLPLIRPQACGLSPVVDLESTGEYIYNYPNPFQQSTILVYTSRGGHNLIQIFDNVGRLMDTPVDGLYPEGTYDMPVDTSKWKNGVYYARFQNDSYQQIRKLMKHG</sequence>
<protein>
    <submittedName>
        <fullName evidence="2">DUF1501 domain-containing protein</fullName>
    </submittedName>
</protein>
<evidence type="ECO:0000259" key="1">
    <source>
        <dbReference type="Pfam" id="PF18962"/>
    </source>
</evidence>
<reference evidence="2 3" key="1">
    <citation type="submission" date="2023-05" db="EMBL/GenBank/DDBJ databases">
        <title>Novel species of genus Flectobacillus isolated from stream in China.</title>
        <authorList>
            <person name="Lu H."/>
        </authorList>
    </citation>
    <scope>NUCLEOTIDE SEQUENCE [LARGE SCALE GENOMIC DNA]</scope>
    <source>
        <strain evidence="2 3">KCTC 42575</strain>
    </source>
</reference>
<dbReference type="EMBL" id="JASHIF010000028">
    <property type="protein sequence ID" value="MDI9862381.1"/>
    <property type="molecule type" value="Genomic_DNA"/>
</dbReference>
<accession>A0ABT6YFL0</accession>
<evidence type="ECO:0000313" key="2">
    <source>
        <dbReference type="EMBL" id="MDI9862381.1"/>
    </source>
</evidence>
<feature type="domain" description="Secretion system C-terminal sorting" evidence="1">
    <location>
        <begin position="443"/>
        <end position="516"/>
    </location>
</feature>
<keyword evidence="3" id="KW-1185">Reference proteome</keyword>
<name>A0ABT6YFL0_9BACT</name>
<dbReference type="InterPro" id="IPR010869">
    <property type="entry name" value="DUF1501"/>
</dbReference>
<dbReference type="PANTHER" id="PTHR43737">
    <property type="entry name" value="BLL7424 PROTEIN"/>
    <property type="match status" value="1"/>
</dbReference>
<evidence type="ECO:0000313" key="3">
    <source>
        <dbReference type="Proteomes" id="UP001236507"/>
    </source>
</evidence>
<dbReference type="InterPro" id="IPR026444">
    <property type="entry name" value="Secre_tail"/>
</dbReference>
<dbReference type="Proteomes" id="UP001236507">
    <property type="component" value="Unassembled WGS sequence"/>
</dbReference>
<dbReference type="Pfam" id="PF18962">
    <property type="entry name" value="Por_Secre_tail"/>
    <property type="match status" value="1"/>
</dbReference>
<dbReference type="PANTHER" id="PTHR43737:SF1">
    <property type="entry name" value="DUF1501 DOMAIN-CONTAINING PROTEIN"/>
    <property type="match status" value="1"/>
</dbReference>
<dbReference type="RefSeq" id="WP_283346647.1">
    <property type="nucleotide sequence ID" value="NZ_JASHIF010000028.1"/>
</dbReference>
<organism evidence="2 3">
    <name type="scientific">Flectobacillus roseus</name>
    <dbReference type="NCBI Taxonomy" id="502259"/>
    <lineage>
        <taxon>Bacteria</taxon>
        <taxon>Pseudomonadati</taxon>
        <taxon>Bacteroidota</taxon>
        <taxon>Cytophagia</taxon>
        <taxon>Cytophagales</taxon>
        <taxon>Flectobacillaceae</taxon>
        <taxon>Flectobacillus</taxon>
    </lineage>
</organism>
<gene>
    <name evidence="2" type="ORF">QM524_24370</name>
</gene>
<dbReference type="Pfam" id="PF07394">
    <property type="entry name" value="DUF1501"/>
    <property type="match status" value="1"/>
</dbReference>
<comment type="caution">
    <text evidence="2">The sequence shown here is derived from an EMBL/GenBank/DDBJ whole genome shotgun (WGS) entry which is preliminary data.</text>
</comment>
<proteinExistence type="predicted"/>
<dbReference type="NCBIfam" id="TIGR04183">
    <property type="entry name" value="Por_Secre_tail"/>
    <property type="match status" value="1"/>
</dbReference>